<dbReference type="RefSeq" id="WP_377834682.1">
    <property type="nucleotide sequence ID" value="NZ_JBHRSK010000016.1"/>
</dbReference>
<comment type="caution">
    <text evidence="1">The sequence shown here is derived from an EMBL/GenBank/DDBJ whole genome shotgun (WGS) entry which is preliminary data.</text>
</comment>
<evidence type="ECO:0000313" key="1">
    <source>
        <dbReference type="EMBL" id="MFC2969922.1"/>
    </source>
</evidence>
<sequence length="241" mass="26249">MTDLSITARAGLLGGLIAGALALPALAGTFVAPRGCTAFLTVQQHGCVVSNHYRCDQDQPGDQWRADFNANGPYFVSRIDRETQWVESYDLSTREREVLQAGAADPASFTDLLAKGYDAYDFSTVSDSGKLRHFTGHDRLTGETEVVDGVTLKQTEFEITARAEDGKMLWRSSGHEYVQPELRLFLSGKGDWEDESGTSRFDNTPVRILKPGDTGFGATTPIFDCNTVMSSLRLPGGGEAQ</sequence>
<gene>
    <name evidence="1" type="ORF">ACFOES_17635</name>
</gene>
<evidence type="ECO:0000313" key="2">
    <source>
        <dbReference type="Proteomes" id="UP001595443"/>
    </source>
</evidence>
<proteinExistence type="predicted"/>
<dbReference type="EMBL" id="JBHRSK010000016">
    <property type="protein sequence ID" value="MFC2969922.1"/>
    <property type="molecule type" value="Genomic_DNA"/>
</dbReference>
<name>A0ABV7ALN1_9RHOB</name>
<reference evidence="2" key="1">
    <citation type="journal article" date="2019" name="Int. J. Syst. Evol. Microbiol.">
        <title>The Global Catalogue of Microorganisms (GCM) 10K type strain sequencing project: providing services to taxonomists for standard genome sequencing and annotation.</title>
        <authorList>
            <consortium name="The Broad Institute Genomics Platform"/>
            <consortium name="The Broad Institute Genome Sequencing Center for Infectious Disease"/>
            <person name="Wu L."/>
            <person name="Ma J."/>
        </authorList>
    </citation>
    <scope>NUCLEOTIDE SEQUENCE [LARGE SCALE GENOMIC DNA]</scope>
    <source>
        <strain evidence="2">KCTC 62192</strain>
    </source>
</reference>
<keyword evidence="2" id="KW-1185">Reference proteome</keyword>
<dbReference type="Proteomes" id="UP001595443">
    <property type="component" value="Unassembled WGS sequence"/>
</dbReference>
<protein>
    <submittedName>
        <fullName evidence="1">Uncharacterized protein</fullName>
    </submittedName>
</protein>
<organism evidence="1 2">
    <name type="scientific">Acidimangrovimonas pyrenivorans</name>
    <dbReference type="NCBI Taxonomy" id="2030798"/>
    <lineage>
        <taxon>Bacteria</taxon>
        <taxon>Pseudomonadati</taxon>
        <taxon>Pseudomonadota</taxon>
        <taxon>Alphaproteobacteria</taxon>
        <taxon>Rhodobacterales</taxon>
        <taxon>Paracoccaceae</taxon>
        <taxon>Acidimangrovimonas</taxon>
    </lineage>
</organism>
<accession>A0ABV7ALN1</accession>